<dbReference type="InterPro" id="IPR040044">
    <property type="entry name" value="SRR1L"/>
</dbReference>
<sequence length="280" mass="32090">MSTSMDSNLINSEFILVKNKKLRKNKTIKPNNLSQVSHFENNTIDSIIRRIKSAKQEIIVSDFYKSVKASTREALSLLIPLKPTEIVCFGLGKVGECTSARYQLALLLCLKDFFDVKACIYDPVFTSNDVDILKHFNCLVLSNNSEAKYRISSSESLTLFYLPHCPKQLSNNLLWANWGLELNCCIIIANSFTKILETNPSRILQGSANFISKIVPYTLELALINTFKYQDIFNDLSLHIFPNTKLYLISKEFWEDRDEPKYTDNDIEFITKEMADSLKL</sequence>
<dbReference type="KEGG" id="apln:108739122"/>
<proteinExistence type="inferred from homology"/>
<dbReference type="InParanoid" id="A0A1W4WWV3"/>
<reference evidence="4" key="1">
    <citation type="submission" date="2025-08" db="UniProtKB">
        <authorList>
            <consortium name="RefSeq"/>
        </authorList>
    </citation>
    <scope>IDENTIFICATION</scope>
    <source>
        <tissue evidence="4">Entire body</tissue>
    </source>
</reference>
<gene>
    <name evidence="4" type="primary">LOC108739122</name>
</gene>
<evidence type="ECO:0000313" key="4">
    <source>
        <dbReference type="RefSeq" id="XP_018328361.1"/>
    </source>
</evidence>
<dbReference type="Proteomes" id="UP000192223">
    <property type="component" value="Unplaced"/>
</dbReference>
<dbReference type="GeneID" id="108739122"/>
<dbReference type="InterPro" id="IPR012942">
    <property type="entry name" value="SRR1-like"/>
</dbReference>
<comment type="similarity">
    <text evidence="1">Belongs to the SRR1 family.</text>
</comment>
<dbReference type="AlphaFoldDB" id="A0A1W4WWV3"/>
<accession>A0A1W4WWV3</accession>
<evidence type="ECO:0000313" key="3">
    <source>
        <dbReference type="Proteomes" id="UP000192223"/>
    </source>
</evidence>
<protein>
    <submittedName>
        <fullName evidence="4">SRR1-like protein</fullName>
    </submittedName>
</protein>
<organism evidence="3 4">
    <name type="scientific">Agrilus planipennis</name>
    <name type="common">Emerald ash borer</name>
    <name type="synonym">Agrilus marcopoli</name>
    <dbReference type="NCBI Taxonomy" id="224129"/>
    <lineage>
        <taxon>Eukaryota</taxon>
        <taxon>Metazoa</taxon>
        <taxon>Ecdysozoa</taxon>
        <taxon>Arthropoda</taxon>
        <taxon>Hexapoda</taxon>
        <taxon>Insecta</taxon>
        <taxon>Pterygota</taxon>
        <taxon>Neoptera</taxon>
        <taxon>Endopterygota</taxon>
        <taxon>Coleoptera</taxon>
        <taxon>Polyphaga</taxon>
        <taxon>Elateriformia</taxon>
        <taxon>Buprestoidea</taxon>
        <taxon>Buprestidae</taxon>
        <taxon>Agrilinae</taxon>
        <taxon>Agrilus</taxon>
    </lineage>
</organism>
<feature type="domain" description="SRR1-like" evidence="2">
    <location>
        <begin position="82"/>
        <end position="240"/>
    </location>
</feature>
<dbReference type="Pfam" id="PF07985">
    <property type="entry name" value="SRR1"/>
    <property type="match status" value="1"/>
</dbReference>
<name>A0A1W4WWV3_AGRPL</name>
<dbReference type="GO" id="GO:0005634">
    <property type="term" value="C:nucleus"/>
    <property type="evidence" value="ECO:0007669"/>
    <property type="project" value="TreeGrafter"/>
</dbReference>
<evidence type="ECO:0000259" key="2">
    <source>
        <dbReference type="Pfam" id="PF07985"/>
    </source>
</evidence>
<evidence type="ECO:0000256" key="1">
    <source>
        <dbReference type="ARBA" id="ARBA00009856"/>
    </source>
</evidence>
<dbReference type="FunCoup" id="A0A1W4WWV3">
    <property type="interactions" value="715"/>
</dbReference>
<dbReference type="OrthoDB" id="551431at2759"/>
<dbReference type="RefSeq" id="XP_018328361.1">
    <property type="nucleotide sequence ID" value="XM_018472859.2"/>
</dbReference>
<dbReference type="PANTHER" id="PTHR28626:SF3">
    <property type="entry name" value="SRR1-LIKE PROTEIN"/>
    <property type="match status" value="1"/>
</dbReference>
<dbReference type="GO" id="GO:0005737">
    <property type="term" value="C:cytoplasm"/>
    <property type="evidence" value="ECO:0007669"/>
    <property type="project" value="TreeGrafter"/>
</dbReference>
<keyword evidence="3" id="KW-1185">Reference proteome</keyword>
<dbReference type="PANTHER" id="PTHR28626">
    <property type="entry name" value="SRR1-LIKE PROTEIN"/>
    <property type="match status" value="1"/>
</dbReference>